<keyword evidence="4" id="KW-1185">Reference proteome</keyword>
<evidence type="ECO:0000259" key="2">
    <source>
        <dbReference type="Pfam" id="PF20469"/>
    </source>
</evidence>
<keyword evidence="3" id="KW-0378">Hydrolase</keyword>
<sequence>MKIKEVTIHNFRSITDVTLHMKDYSVLMGPNNTGKTNIMSALRVLYGDLAFEKERDLPKLHKSENTNFQESWIEVLYHLTDEEFKSLPKEYQGPNNTLKIRKWFYTEDKDKLGGIYAYKSNGELSETPFYGAKNVGQQKIGKLVYIPDVSTSNETLKLSGRSPFRDLLELVAASTFESSKAYQKAKEALEKLSNDLQSSDIDSELSINALMKNVNEALKPWNLEFGLEILPLSEELIIKNLTKSYIKDENLADTIDINNCGQGVQRYLIFTLIKLAADFRKKQSTKKKSARKEFNPDFTLLLFEEPEVYLHPTQQEFLNGKLRELAKQDNIQVVVTTHSPAFVSPNLLDLEGLCRVNRVNGTTKVYQLNSEDIKALLQENTELINYLKDFANSQECDKSTRDEINKILKDEPPEEEKIEQESIKYFLWIDKERATIFFSNHVVLCEGASEKALFSFLLNNEWSDLKDKGIYFLDCLGKYNINKYVNLLTKLGIPHSVIIDKDSNKNRHRVVNEFISHNLTELTKGIYYFEIDLENFLGIEKPKDSHRKPLNVLYALYSIWKDEEDPEKLKKRTEMLKKLEDIKEFLIKALNS</sequence>
<dbReference type="InterPro" id="IPR051396">
    <property type="entry name" value="Bact_Antivir_Def_Nuclease"/>
</dbReference>
<evidence type="ECO:0000313" key="3">
    <source>
        <dbReference type="EMBL" id="QAV33775.1"/>
    </source>
</evidence>
<dbReference type="RefSeq" id="WP_033191481.1">
    <property type="nucleotide sequence ID" value="NZ_CP026721.1"/>
</dbReference>
<dbReference type="Pfam" id="PF13175">
    <property type="entry name" value="AAA_15"/>
    <property type="match status" value="1"/>
</dbReference>
<keyword evidence="3" id="KW-0540">Nuclease</keyword>
<dbReference type="AlphaFoldDB" id="A0AAE6CEB7"/>
<gene>
    <name evidence="3" type="ORF">CBS1_08640</name>
</gene>
<dbReference type="GO" id="GO:0004519">
    <property type="term" value="F:endonuclease activity"/>
    <property type="evidence" value="ECO:0007669"/>
    <property type="project" value="UniProtKB-KW"/>
</dbReference>
<dbReference type="Proteomes" id="UP000288947">
    <property type="component" value="Chromosome"/>
</dbReference>
<feature type="domain" description="OLD protein-like TOPRIM" evidence="2">
    <location>
        <begin position="437"/>
        <end position="502"/>
    </location>
</feature>
<dbReference type="PANTHER" id="PTHR43581:SF4">
    <property type="entry name" value="ATP_GTP PHOSPHATASE"/>
    <property type="match status" value="1"/>
</dbReference>
<dbReference type="EMBL" id="CP026721">
    <property type="protein sequence ID" value="QAV33775.1"/>
    <property type="molecule type" value="Genomic_DNA"/>
</dbReference>
<keyword evidence="3" id="KW-0255">Endonuclease</keyword>
<dbReference type="InterPro" id="IPR027417">
    <property type="entry name" value="P-loop_NTPase"/>
</dbReference>
<evidence type="ECO:0000259" key="1">
    <source>
        <dbReference type="Pfam" id="PF13175"/>
    </source>
</evidence>
<name>A0AAE6CEB7_9BACT</name>
<dbReference type="InterPro" id="IPR041685">
    <property type="entry name" value="AAA_GajA/Old/RecF-like"/>
</dbReference>
<accession>A0AAE6CEB7</accession>
<feature type="domain" description="Endonuclease GajA/Old nuclease/RecF-like AAA" evidence="1">
    <location>
        <begin position="1"/>
        <end position="343"/>
    </location>
</feature>
<proteinExistence type="predicted"/>
<organism evidence="3 4">
    <name type="scientific">Fervidobacterium changbaicum</name>
    <dbReference type="NCBI Taxonomy" id="310769"/>
    <lineage>
        <taxon>Bacteria</taxon>
        <taxon>Thermotogati</taxon>
        <taxon>Thermotogota</taxon>
        <taxon>Thermotogae</taxon>
        <taxon>Thermotogales</taxon>
        <taxon>Fervidobacteriaceae</taxon>
        <taxon>Fervidobacterium</taxon>
    </lineage>
</organism>
<protein>
    <submittedName>
        <fullName evidence="3">ATP-dependent endonuclease</fullName>
    </submittedName>
</protein>
<dbReference type="Pfam" id="PF20469">
    <property type="entry name" value="OLD-like_TOPRIM"/>
    <property type="match status" value="1"/>
</dbReference>
<dbReference type="PANTHER" id="PTHR43581">
    <property type="entry name" value="ATP/GTP PHOSPHATASE"/>
    <property type="match status" value="1"/>
</dbReference>
<dbReference type="Gene3D" id="3.40.50.300">
    <property type="entry name" value="P-loop containing nucleotide triphosphate hydrolases"/>
    <property type="match status" value="1"/>
</dbReference>
<dbReference type="CDD" id="cd01026">
    <property type="entry name" value="TOPRIM_OLD"/>
    <property type="match status" value="1"/>
</dbReference>
<dbReference type="InterPro" id="IPR034139">
    <property type="entry name" value="TOPRIM_OLD"/>
</dbReference>
<dbReference type="SUPFAM" id="SSF52540">
    <property type="entry name" value="P-loop containing nucleoside triphosphate hydrolases"/>
    <property type="match status" value="1"/>
</dbReference>
<reference evidence="3 4" key="1">
    <citation type="submission" date="2018-01" db="EMBL/GenBank/DDBJ databases">
        <title>The whole genome sequencing and assembly of Fervidobacterium changbaicum CBS-1 strain.</title>
        <authorList>
            <person name="Kim J.-Y."/>
            <person name="Park M.-K."/>
            <person name="Yi H."/>
            <person name="Bahn Y.-S."/>
            <person name="Kim J.F."/>
            <person name="Lee D.-W."/>
        </authorList>
    </citation>
    <scope>NUCLEOTIDE SEQUENCE [LARGE SCALE GENOMIC DNA]</scope>
    <source>
        <strain evidence="3 4">CBS-1</strain>
    </source>
</reference>
<evidence type="ECO:0000313" key="4">
    <source>
        <dbReference type="Proteomes" id="UP000288947"/>
    </source>
</evidence>